<protein>
    <submittedName>
        <fullName evidence="1">Uncharacterized protein</fullName>
    </submittedName>
</protein>
<keyword evidence="2" id="KW-1185">Reference proteome</keyword>
<gene>
    <name evidence="1" type="ORF">ARC23_08545</name>
</gene>
<proteinExistence type="predicted"/>
<evidence type="ECO:0000313" key="2">
    <source>
        <dbReference type="Proteomes" id="UP000051757"/>
    </source>
</evidence>
<dbReference type="OrthoDB" id="6039097at2"/>
<dbReference type="Proteomes" id="UP000051757">
    <property type="component" value="Unassembled WGS sequence"/>
</dbReference>
<accession>A0A0R0BG14</accession>
<comment type="caution">
    <text evidence="1">The sequence shown here is derived from an EMBL/GenBank/DDBJ whole genome shotgun (WGS) entry which is preliminary data.</text>
</comment>
<evidence type="ECO:0000313" key="1">
    <source>
        <dbReference type="EMBL" id="KRG51747.1"/>
    </source>
</evidence>
<dbReference type="RefSeq" id="WP_057496236.1">
    <property type="nucleotide sequence ID" value="NZ_CAXOQU010000085.1"/>
</dbReference>
<dbReference type="AlphaFoldDB" id="A0A0R0BG14"/>
<sequence>MIELHARCVDDAQCRFRGDTLNVELELRNSGSEPVSLPLEYIRSRGPSVRVKDNHSEKTTALRSGMAAAALRQQMQELRAGQSLRIGFPIKPQELTRFALRPMDVTLQFSINLTPGSTGAEAQVVQAQLHVVDAD</sequence>
<name>A0A0R0BG14_9GAMM</name>
<organism evidence="1 2">
    <name type="scientific">Stenotrophomonas beteli</name>
    <dbReference type="NCBI Taxonomy" id="3384461"/>
    <lineage>
        <taxon>Bacteria</taxon>
        <taxon>Pseudomonadati</taxon>
        <taxon>Pseudomonadota</taxon>
        <taxon>Gammaproteobacteria</taxon>
        <taxon>Lysobacterales</taxon>
        <taxon>Lysobacteraceae</taxon>
        <taxon>Stenotrophomonas</taxon>
        <taxon>Stenotrophomonas maltophilia group</taxon>
    </lineage>
</organism>
<reference evidence="1 2" key="1">
    <citation type="journal article" date="2016" name="Front. Microbiol.">
        <title>Genome Sequence of Type Strains of Genus Stenotrophomonas.</title>
        <authorList>
            <person name="Patil P.P."/>
            <person name="Midha S."/>
            <person name="Kumar S."/>
            <person name="Patil P.B."/>
        </authorList>
    </citation>
    <scope>NUCLEOTIDE SEQUENCE [LARGE SCALE GENOMIC DNA]</scope>
    <source>
        <strain evidence="1 2">LMG 978</strain>
    </source>
</reference>
<dbReference type="EMBL" id="LLXV01000021">
    <property type="protein sequence ID" value="KRG51747.1"/>
    <property type="molecule type" value="Genomic_DNA"/>
</dbReference>